<organism evidence="1">
    <name type="scientific">bioreactor metagenome</name>
    <dbReference type="NCBI Taxonomy" id="1076179"/>
    <lineage>
        <taxon>unclassified sequences</taxon>
        <taxon>metagenomes</taxon>
        <taxon>ecological metagenomes</taxon>
    </lineage>
</organism>
<evidence type="ECO:0000313" key="1">
    <source>
        <dbReference type="EMBL" id="MPN37657.1"/>
    </source>
</evidence>
<protein>
    <submittedName>
        <fullName evidence="1">Uncharacterized protein</fullName>
    </submittedName>
</protein>
<name>A0A645HF41_9ZZZZ</name>
<proteinExistence type="predicted"/>
<dbReference type="AlphaFoldDB" id="A0A645HF41"/>
<gene>
    <name evidence="1" type="ORF">SDC9_185177</name>
</gene>
<sequence>MCIDPLEDIENALVRLHAVSIVDVPAAVWLAGDDPAFERELP</sequence>
<reference evidence="1" key="1">
    <citation type="submission" date="2019-08" db="EMBL/GenBank/DDBJ databases">
        <authorList>
            <person name="Kucharzyk K."/>
            <person name="Murdoch R.W."/>
            <person name="Higgins S."/>
            <person name="Loffler F."/>
        </authorList>
    </citation>
    <scope>NUCLEOTIDE SEQUENCE</scope>
</reference>
<comment type="caution">
    <text evidence="1">The sequence shown here is derived from an EMBL/GenBank/DDBJ whole genome shotgun (WGS) entry which is preliminary data.</text>
</comment>
<accession>A0A645HF41</accession>
<dbReference type="EMBL" id="VSSQ01092433">
    <property type="protein sequence ID" value="MPN37657.1"/>
    <property type="molecule type" value="Genomic_DNA"/>
</dbReference>